<dbReference type="EMBL" id="BTFZ01000012">
    <property type="protein sequence ID" value="GMM37635.1"/>
    <property type="molecule type" value="Genomic_DNA"/>
</dbReference>
<comment type="caution">
    <text evidence="2">The sequence shown here is derived from an EMBL/GenBank/DDBJ whole genome shotgun (WGS) entry which is preliminary data.</text>
</comment>
<dbReference type="RefSeq" id="XP_064854631.1">
    <property type="nucleotide sequence ID" value="XM_064998559.1"/>
</dbReference>
<accession>A0AAV5QSR6</accession>
<keyword evidence="3" id="KW-1185">Reference proteome</keyword>
<dbReference type="GO" id="GO:0005634">
    <property type="term" value="C:nucleus"/>
    <property type="evidence" value="ECO:0007669"/>
    <property type="project" value="TreeGrafter"/>
</dbReference>
<dbReference type="Proteomes" id="UP001360560">
    <property type="component" value="Unassembled WGS sequence"/>
</dbReference>
<dbReference type="CDD" id="cd20071">
    <property type="entry name" value="SET_SMYD"/>
    <property type="match status" value="1"/>
</dbReference>
<dbReference type="InterPro" id="IPR046341">
    <property type="entry name" value="SET_dom_sf"/>
</dbReference>
<sequence>MDQEKFISEKNIELEDQFIHNAAAHSWFVLAEAFKALQKFKNEKLVGPLNGHLKDLDIKKLSAIMLINSVMIQNTYDECIGLSFDPFLSLINHSCDPNVTFIFEDKTIKIIALRGIKKGQELFVSYVLTSLPTTIRKFELEGRFFFKCHCKLFQKTSDRYLTFNCPNCGMMLDNNILSEKTPKKLHCVGCSHNCLGSYINNWKLYADIFNKYWGIVCDNLADQCSNYRETVYMKETYHKKRKLKFQEVLKDKNCYTDLFPHQFLNIEFEEMRELTMLLSNAFAEQMIPMYMFPIPQILEDIVSNFKDHDLSKEHIQWLLISTFKSRIPCDLYTFKPTVGNDFRELAIELFESSQQLNGSFSSNEIPVLNHESIIKLKCGLWFGLNAEMHLSKVYSTQSPVLREVQLLNLEILRFMSCSKSPVLQSWVKHLGSAKMLDDGELPQVIGGVSKRLKIQFANRGYEKVLVDMDDLEERQLEWYRKSL</sequence>
<feature type="domain" description="SET" evidence="1">
    <location>
        <begin position="1"/>
        <end position="127"/>
    </location>
</feature>
<dbReference type="Pfam" id="PF00856">
    <property type="entry name" value="SET"/>
    <property type="match status" value="1"/>
</dbReference>
<gene>
    <name evidence="2" type="ORF">DASC09_049600</name>
</gene>
<evidence type="ECO:0000313" key="3">
    <source>
        <dbReference type="Proteomes" id="UP001360560"/>
    </source>
</evidence>
<organism evidence="2 3">
    <name type="scientific">Saccharomycopsis crataegensis</name>
    <dbReference type="NCBI Taxonomy" id="43959"/>
    <lineage>
        <taxon>Eukaryota</taxon>
        <taxon>Fungi</taxon>
        <taxon>Dikarya</taxon>
        <taxon>Ascomycota</taxon>
        <taxon>Saccharomycotina</taxon>
        <taxon>Saccharomycetes</taxon>
        <taxon>Saccharomycopsidaceae</taxon>
        <taxon>Saccharomycopsis</taxon>
    </lineage>
</organism>
<dbReference type="PANTHER" id="PTHR12197">
    <property type="entry name" value="HISTONE-LYSINE N-METHYLTRANSFERASE SMYD"/>
    <property type="match status" value="1"/>
</dbReference>
<proteinExistence type="predicted"/>
<dbReference type="SUPFAM" id="SSF82199">
    <property type="entry name" value="SET domain"/>
    <property type="match status" value="1"/>
</dbReference>
<reference evidence="2 3" key="1">
    <citation type="journal article" date="2023" name="Elife">
        <title>Identification of key yeast species and microbe-microbe interactions impacting larval growth of Drosophila in the wild.</title>
        <authorList>
            <person name="Mure A."/>
            <person name="Sugiura Y."/>
            <person name="Maeda R."/>
            <person name="Honda K."/>
            <person name="Sakurai N."/>
            <person name="Takahashi Y."/>
            <person name="Watada M."/>
            <person name="Katoh T."/>
            <person name="Gotoh A."/>
            <person name="Gotoh Y."/>
            <person name="Taniguchi I."/>
            <person name="Nakamura K."/>
            <person name="Hayashi T."/>
            <person name="Katayama T."/>
            <person name="Uemura T."/>
            <person name="Hattori Y."/>
        </authorList>
    </citation>
    <scope>NUCLEOTIDE SEQUENCE [LARGE SCALE GENOMIC DNA]</scope>
    <source>
        <strain evidence="2 3">SC-9</strain>
    </source>
</reference>
<dbReference type="InterPro" id="IPR050869">
    <property type="entry name" value="H3K4_H4K5_MeTrfase"/>
</dbReference>
<dbReference type="PANTHER" id="PTHR12197:SF251">
    <property type="entry name" value="EG:BACR7C10.4 PROTEIN"/>
    <property type="match status" value="1"/>
</dbReference>
<evidence type="ECO:0000259" key="1">
    <source>
        <dbReference type="PROSITE" id="PS50280"/>
    </source>
</evidence>
<dbReference type="Gene3D" id="2.170.270.10">
    <property type="entry name" value="SET domain"/>
    <property type="match status" value="1"/>
</dbReference>
<dbReference type="GeneID" id="90075610"/>
<name>A0AAV5QSR6_9ASCO</name>
<evidence type="ECO:0000313" key="2">
    <source>
        <dbReference type="EMBL" id="GMM37635.1"/>
    </source>
</evidence>
<dbReference type="AlphaFoldDB" id="A0AAV5QSR6"/>
<protein>
    <recommendedName>
        <fullName evidence="1">SET domain-containing protein</fullName>
    </recommendedName>
</protein>
<dbReference type="InterPro" id="IPR001214">
    <property type="entry name" value="SET_dom"/>
</dbReference>
<dbReference type="PROSITE" id="PS50280">
    <property type="entry name" value="SET"/>
    <property type="match status" value="1"/>
</dbReference>